<accession>A0A7V1ZH32</accession>
<gene>
    <name evidence="1" type="ORF">ENP06_01150</name>
</gene>
<organism evidence="1">
    <name type="scientific">Thermoanaerobaculum aquaticum</name>
    <dbReference type="NCBI Taxonomy" id="1312852"/>
    <lineage>
        <taxon>Bacteria</taxon>
        <taxon>Pseudomonadati</taxon>
        <taxon>Acidobacteriota</taxon>
        <taxon>Thermoanaerobaculia</taxon>
        <taxon>Thermoanaerobaculales</taxon>
        <taxon>Thermoanaerobaculaceae</taxon>
        <taxon>Thermoanaerobaculum</taxon>
    </lineage>
</organism>
<dbReference type="AlphaFoldDB" id="A0A7V1ZH32"/>
<reference evidence="1" key="1">
    <citation type="journal article" date="2020" name="mSystems">
        <title>Genome- and Community-Level Interaction Insights into Carbon Utilization and Element Cycling Functions of Hydrothermarchaeota in Hydrothermal Sediment.</title>
        <authorList>
            <person name="Zhou Z."/>
            <person name="Liu Y."/>
            <person name="Xu W."/>
            <person name="Pan J."/>
            <person name="Luo Z.H."/>
            <person name="Li M."/>
        </authorList>
    </citation>
    <scope>NUCLEOTIDE SEQUENCE [LARGE SCALE GENOMIC DNA]</scope>
    <source>
        <strain evidence="1">SpSt-186</strain>
    </source>
</reference>
<sequence length="81" mass="9622">MRSYLRLILQRTQVTYHPELYQDPPNRRSIRTNTQVLFAYKLNPQSLVFVGYSSNLRGDEHTTNVTMGRTLFLKLSYNWLV</sequence>
<protein>
    <recommendedName>
        <fullName evidence="2">DUF560 domain-containing protein</fullName>
    </recommendedName>
</protein>
<name>A0A7V1ZH32_9BACT</name>
<dbReference type="EMBL" id="DSHW01000085">
    <property type="protein sequence ID" value="HEQ88002.1"/>
    <property type="molecule type" value="Genomic_DNA"/>
</dbReference>
<comment type="caution">
    <text evidence="1">The sequence shown here is derived from an EMBL/GenBank/DDBJ whole genome shotgun (WGS) entry which is preliminary data.</text>
</comment>
<proteinExistence type="predicted"/>
<evidence type="ECO:0000313" key="1">
    <source>
        <dbReference type="EMBL" id="HEQ88002.1"/>
    </source>
</evidence>
<evidence type="ECO:0008006" key="2">
    <source>
        <dbReference type="Google" id="ProtNLM"/>
    </source>
</evidence>